<name>A0A8H7P7Y1_9APHY</name>
<reference evidence="2" key="2">
    <citation type="journal article" name="Front. Microbiol.">
        <title>Degradative Capacity of Two Strains of Rhodonia placenta: From Phenotype to Genotype.</title>
        <authorList>
            <person name="Kolle M."/>
            <person name="Horta M.A.C."/>
            <person name="Nowrousian M."/>
            <person name="Ohm R.A."/>
            <person name="Benz J.P."/>
            <person name="Pilgard A."/>
        </authorList>
    </citation>
    <scope>NUCLEOTIDE SEQUENCE</scope>
    <source>
        <strain evidence="2">FPRL280</strain>
    </source>
</reference>
<dbReference type="PROSITE" id="PS50011">
    <property type="entry name" value="PROTEIN_KINASE_DOM"/>
    <property type="match status" value="1"/>
</dbReference>
<evidence type="ECO:0000313" key="3">
    <source>
        <dbReference type="Proteomes" id="UP000639403"/>
    </source>
</evidence>
<accession>A0A8H7P7Y1</accession>
<evidence type="ECO:0000259" key="1">
    <source>
        <dbReference type="PROSITE" id="PS50011"/>
    </source>
</evidence>
<dbReference type="InterPro" id="IPR011009">
    <property type="entry name" value="Kinase-like_dom_sf"/>
</dbReference>
<protein>
    <recommendedName>
        <fullName evidence="1">Protein kinase domain-containing protein</fullName>
    </recommendedName>
</protein>
<comment type="caution">
    <text evidence="2">The sequence shown here is derived from an EMBL/GenBank/DDBJ whole genome shotgun (WGS) entry which is preliminary data.</text>
</comment>
<dbReference type="GO" id="GO:0004672">
    <property type="term" value="F:protein kinase activity"/>
    <property type="evidence" value="ECO:0007669"/>
    <property type="project" value="InterPro"/>
</dbReference>
<dbReference type="EMBL" id="JADOXO010000023">
    <property type="protein sequence ID" value="KAF9818971.1"/>
    <property type="molecule type" value="Genomic_DNA"/>
</dbReference>
<organism evidence="2 3">
    <name type="scientific">Rhodonia placenta</name>
    <dbReference type="NCBI Taxonomy" id="104341"/>
    <lineage>
        <taxon>Eukaryota</taxon>
        <taxon>Fungi</taxon>
        <taxon>Dikarya</taxon>
        <taxon>Basidiomycota</taxon>
        <taxon>Agaricomycotina</taxon>
        <taxon>Agaricomycetes</taxon>
        <taxon>Polyporales</taxon>
        <taxon>Adustoporiaceae</taxon>
        <taxon>Rhodonia</taxon>
    </lineage>
</organism>
<dbReference type="GO" id="GO:0005524">
    <property type="term" value="F:ATP binding"/>
    <property type="evidence" value="ECO:0007669"/>
    <property type="project" value="InterPro"/>
</dbReference>
<sequence>MIQAVYAEVYAGSGNDYRPAACWKKIRTLIVSKSEPYGSDVVEPIEMTPYFVTLHLIDFDITSHCSKQPQTRKEIQILLKCLGSPCMVQLPGRTTDDKFEVFFRYPYNYFVASIMHRFIANICKWIPHTVDGIAYLLSLVLTHRNLLPRNFFYGDPVIIGDLGCPVQSGVQNLHRRTVEPQMLEVIPEHIFTPAADVYGLGVLLQHLCYAADRLFLVLDS</sequence>
<dbReference type="Gene3D" id="1.10.510.10">
    <property type="entry name" value="Transferase(Phosphotransferase) domain 1"/>
    <property type="match status" value="1"/>
</dbReference>
<reference evidence="2" key="1">
    <citation type="submission" date="2020-11" db="EMBL/GenBank/DDBJ databases">
        <authorList>
            <person name="Koelle M."/>
            <person name="Horta M.A.C."/>
            <person name="Nowrousian M."/>
            <person name="Ohm R.A."/>
            <person name="Benz P."/>
            <person name="Pilgard A."/>
        </authorList>
    </citation>
    <scope>NUCLEOTIDE SEQUENCE</scope>
    <source>
        <strain evidence="2">FPRL280</strain>
    </source>
</reference>
<proteinExistence type="predicted"/>
<dbReference type="Proteomes" id="UP000639403">
    <property type="component" value="Unassembled WGS sequence"/>
</dbReference>
<feature type="domain" description="Protein kinase" evidence="1">
    <location>
        <begin position="1"/>
        <end position="220"/>
    </location>
</feature>
<gene>
    <name evidence="2" type="ORF">IEO21_02385</name>
</gene>
<dbReference type="SUPFAM" id="SSF56112">
    <property type="entry name" value="Protein kinase-like (PK-like)"/>
    <property type="match status" value="1"/>
</dbReference>
<evidence type="ECO:0000313" key="2">
    <source>
        <dbReference type="EMBL" id="KAF9818971.1"/>
    </source>
</evidence>
<dbReference type="AlphaFoldDB" id="A0A8H7P7Y1"/>
<dbReference type="InterPro" id="IPR000719">
    <property type="entry name" value="Prot_kinase_dom"/>
</dbReference>